<comment type="caution">
    <text evidence="1">The sequence shown here is derived from an EMBL/GenBank/DDBJ whole genome shotgun (WGS) entry which is preliminary data.</text>
</comment>
<name>A0A931GWB9_9CORY</name>
<dbReference type="EMBL" id="JADOUE010000001">
    <property type="protein sequence ID" value="MBG6122386.1"/>
    <property type="molecule type" value="Genomic_DNA"/>
</dbReference>
<gene>
    <name evidence="1" type="ORF">IW254_001355</name>
</gene>
<evidence type="ECO:0000313" key="1">
    <source>
        <dbReference type="EMBL" id="MBG6122386.1"/>
    </source>
</evidence>
<dbReference type="Proteomes" id="UP000658613">
    <property type="component" value="Unassembled WGS sequence"/>
</dbReference>
<sequence length="180" mass="19541">MAGKQRWPGSKVGREAKLAGKAENRCFSAVFLAQGQLRSAPSRPAGAPGQLYYRNSALRSCWLFVLDWAGLIPSRRGAKLAGKAEKRHFSAVLHAQGQLRFGLYVALESAWCRRVRGRGKAWGQGGRQGEGEAWGPVCSGEGVGRRLERGGRQGEGRARRGGMCCAGYWTAEVSFITLSM</sequence>
<reference evidence="1" key="1">
    <citation type="submission" date="2020-11" db="EMBL/GenBank/DDBJ databases">
        <title>Sequencing the genomes of 1000 actinobacteria strains.</title>
        <authorList>
            <person name="Klenk H.-P."/>
        </authorList>
    </citation>
    <scope>NUCLEOTIDE SEQUENCE</scope>
    <source>
        <strain evidence="1">DSM 45632</strain>
    </source>
</reference>
<proteinExistence type="predicted"/>
<evidence type="ECO:0000313" key="2">
    <source>
        <dbReference type="Proteomes" id="UP000658613"/>
    </source>
</evidence>
<keyword evidence="2" id="KW-1185">Reference proteome</keyword>
<dbReference type="AlphaFoldDB" id="A0A931GWB9"/>
<accession>A0A931GWB9</accession>
<protein>
    <submittedName>
        <fullName evidence="1">Uncharacterized protein</fullName>
    </submittedName>
</protein>
<organism evidence="1 2">
    <name type="scientific">Corynebacterium aquatimens</name>
    <dbReference type="NCBI Taxonomy" id="1190508"/>
    <lineage>
        <taxon>Bacteria</taxon>
        <taxon>Bacillati</taxon>
        <taxon>Actinomycetota</taxon>
        <taxon>Actinomycetes</taxon>
        <taxon>Mycobacteriales</taxon>
        <taxon>Corynebacteriaceae</taxon>
        <taxon>Corynebacterium</taxon>
    </lineage>
</organism>